<keyword evidence="2" id="KW-1185">Reference proteome</keyword>
<dbReference type="RefSeq" id="WP_153713958.1">
    <property type="nucleotide sequence ID" value="NZ_CP045871.1"/>
</dbReference>
<evidence type="ECO:0000313" key="2">
    <source>
        <dbReference type="Proteomes" id="UP000388235"/>
    </source>
</evidence>
<organism evidence="1 2">
    <name type="scientific">Litorivicinus lipolyticus</name>
    <dbReference type="NCBI Taxonomy" id="418701"/>
    <lineage>
        <taxon>Bacteria</taxon>
        <taxon>Pseudomonadati</taxon>
        <taxon>Pseudomonadota</taxon>
        <taxon>Gammaproteobacteria</taxon>
        <taxon>Oceanospirillales</taxon>
        <taxon>Litorivicinaceae</taxon>
        <taxon>Litorivicinus</taxon>
    </lineage>
</organism>
<evidence type="ECO:0008006" key="3">
    <source>
        <dbReference type="Google" id="ProtNLM"/>
    </source>
</evidence>
<dbReference type="EMBL" id="CP045871">
    <property type="protein sequence ID" value="QGG80454.1"/>
    <property type="molecule type" value="Genomic_DNA"/>
</dbReference>
<dbReference type="Proteomes" id="UP000388235">
    <property type="component" value="Chromosome"/>
</dbReference>
<evidence type="ECO:0000313" key="1">
    <source>
        <dbReference type="EMBL" id="QGG80454.1"/>
    </source>
</evidence>
<sequence>MTEIRVHYRDQWRVTAHTLDVAVNPHDLAVFEQLHEAVRYARAASEFTGTPLYYDFPSDTLNPDAG</sequence>
<dbReference type="KEGG" id="llp:GH975_07655"/>
<accession>A0A5Q2QBI1</accession>
<gene>
    <name evidence="1" type="ORF">GH975_07655</name>
</gene>
<protein>
    <recommendedName>
        <fullName evidence="3">DUF2188 domain-containing protein</fullName>
    </recommendedName>
</protein>
<proteinExistence type="predicted"/>
<reference evidence="1 2" key="1">
    <citation type="submission" date="2019-11" db="EMBL/GenBank/DDBJ databases">
        <authorList>
            <person name="Khan S.A."/>
            <person name="Jeon C.O."/>
            <person name="Chun B.H."/>
        </authorList>
    </citation>
    <scope>NUCLEOTIDE SEQUENCE [LARGE SCALE GENOMIC DNA]</scope>
    <source>
        <strain evidence="1 2">IMCC 1097</strain>
    </source>
</reference>
<dbReference type="AlphaFoldDB" id="A0A5Q2QBI1"/>
<name>A0A5Q2QBI1_9GAMM</name>